<name>A0ABD2ZKK2_9GENT</name>
<feature type="compositionally biased region" description="Acidic residues" evidence="1">
    <location>
        <begin position="45"/>
        <end position="62"/>
    </location>
</feature>
<evidence type="ECO:0000313" key="3">
    <source>
        <dbReference type="Proteomes" id="UP001630127"/>
    </source>
</evidence>
<dbReference type="AlphaFoldDB" id="A0ABD2ZKK2"/>
<keyword evidence="3" id="KW-1185">Reference proteome</keyword>
<sequence>MRSNEAVRWHFGPPDEDLVTVREGIEDEEANEESNEDLVTVKEGIEDEEVNEESSNEDEGDDEARTSEIA</sequence>
<protein>
    <submittedName>
        <fullName evidence="2">Uncharacterized protein</fullName>
    </submittedName>
</protein>
<evidence type="ECO:0000313" key="2">
    <source>
        <dbReference type="EMBL" id="KAL3518860.1"/>
    </source>
</evidence>
<reference evidence="2 3" key="1">
    <citation type="submission" date="2024-11" db="EMBL/GenBank/DDBJ databases">
        <title>A near-complete genome assembly of Cinchona calisaya.</title>
        <authorList>
            <person name="Lian D.C."/>
            <person name="Zhao X.W."/>
            <person name="Wei L."/>
        </authorList>
    </citation>
    <scope>NUCLEOTIDE SEQUENCE [LARGE SCALE GENOMIC DNA]</scope>
    <source>
        <tissue evidence="2">Nenye</tissue>
    </source>
</reference>
<dbReference type="Proteomes" id="UP001630127">
    <property type="component" value="Unassembled WGS sequence"/>
</dbReference>
<evidence type="ECO:0000256" key="1">
    <source>
        <dbReference type="SAM" id="MobiDB-lite"/>
    </source>
</evidence>
<comment type="caution">
    <text evidence="2">The sequence shown here is derived from an EMBL/GenBank/DDBJ whole genome shotgun (WGS) entry which is preliminary data.</text>
</comment>
<gene>
    <name evidence="2" type="ORF">ACH5RR_021449</name>
</gene>
<organism evidence="2 3">
    <name type="scientific">Cinchona calisaya</name>
    <dbReference type="NCBI Taxonomy" id="153742"/>
    <lineage>
        <taxon>Eukaryota</taxon>
        <taxon>Viridiplantae</taxon>
        <taxon>Streptophyta</taxon>
        <taxon>Embryophyta</taxon>
        <taxon>Tracheophyta</taxon>
        <taxon>Spermatophyta</taxon>
        <taxon>Magnoliopsida</taxon>
        <taxon>eudicotyledons</taxon>
        <taxon>Gunneridae</taxon>
        <taxon>Pentapetalae</taxon>
        <taxon>asterids</taxon>
        <taxon>lamiids</taxon>
        <taxon>Gentianales</taxon>
        <taxon>Rubiaceae</taxon>
        <taxon>Cinchonoideae</taxon>
        <taxon>Cinchoneae</taxon>
        <taxon>Cinchona</taxon>
    </lineage>
</organism>
<dbReference type="EMBL" id="JBJUIK010000009">
    <property type="protein sequence ID" value="KAL3518860.1"/>
    <property type="molecule type" value="Genomic_DNA"/>
</dbReference>
<accession>A0ABD2ZKK2</accession>
<proteinExistence type="predicted"/>
<feature type="region of interest" description="Disordered" evidence="1">
    <location>
        <begin position="26"/>
        <end position="70"/>
    </location>
</feature>
<feature type="compositionally biased region" description="Acidic residues" evidence="1">
    <location>
        <begin position="26"/>
        <end position="36"/>
    </location>
</feature>